<evidence type="ECO:0000256" key="1">
    <source>
        <dbReference type="ARBA" id="ARBA00010409"/>
    </source>
</evidence>
<comment type="similarity">
    <text evidence="1">Belongs to the THADA family.</text>
</comment>
<dbReference type="InterPro" id="IPR011989">
    <property type="entry name" value="ARM-like"/>
</dbReference>
<proteinExistence type="inferred from homology"/>
<dbReference type="InterPro" id="IPR019442">
    <property type="entry name" value="THADA/TRM732_DUF2428"/>
</dbReference>
<feature type="domain" description="tRNA (32-2'-O)-methyltransferase regulator THADA-like TPR repeats region" evidence="5">
    <location>
        <begin position="219"/>
        <end position="479"/>
    </location>
</feature>
<keyword evidence="2" id="KW-0819">tRNA processing</keyword>
<feature type="domain" description="DUF2428" evidence="4">
    <location>
        <begin position="603"/>
        <end position="845"/>
    </location>
</feature>
<evidence type="ECO:0000259" key="4">
    <source>
        <dbReference type="Pfam" id="PF10350"/>
    </source>
</evidence>
<evidence type="ECO:0000313" key="7">
    <source>
        <dbReference type="EMBL" id="KAG7567047.1"/>
    </source>
</evidence>
<dbReference type="GO" id="GO:0005829">
    <property type="term" value="C:cytosol"/>
    <property type="evidence" value="ECO:0007669"/>
    <property type="project" value="TreeGrafter"/>
</dbReference>
<dbReference type="SUPFAM" id="SSF48371">
    <property type="entry name" value="ARM repeat"/>
    <property type="match status" value="2"/>
</dbReference>
<dbReference type="InterPro" id="IPR016024">
    <property type="entry name" value="ARM-type_fold"/>
</dbReference>
<accession>A0A8K0JQ37</accession>
<dbReference type="Pfam" id="PF25151">
    <property type="entry name" value="TPR_Trm732_C"/>
    <property type="match status" value="1"/>
</dbReference>
<keyword evidence="3" id="KW-0175">Coiled coil</keyword>
<dbReference type="PANTHER" id="PTHR14387">
    <property type="entry name" value="THADA/DEATH RECEPTOR INTERACTING PROTEIN"/>
    <property type="match status" value="1"/>
</dbReference>
<evidence type="ECO:0000313" key="8">
    <source>
        <dbReference type="Proteomes" id="UP000812966"/>
    </source>
</evidence>
<dbReference type="Gene3D" id="1.25.10.10">
    <property type="entry name" value="Leucine-rich Repeat Variant"/>
    <property type="match status" value="1"/>
</dbReference>
<dbReference type="PANTHER" id="PTHR14387:SF0">
    <property type="entry name" value="DUF2428 DOMAIN-CONTAINING PROTEIN"/>
    <property type="match status" value="1"/>
</dbReference>
<evidence type="ECO:0000256" key="3">
    <source>
        <dbReference type="SAM" id="Coils"/>
    </source>
</evidence>
<name>A0A8K0JQ37_9TREE</name>
<reference evidence="7" key="1">
    <citation type="submission" date="2020-04" db="EMBL/GenBank/DDBJ databases">
        <title>Analysis of mating type loci in Filobasidium floriforme.</title>
        <authorList>
            <person name="Nowrousian M."/>
        </authorList>
    </citation>
    <scope>NUCLEOTIDE SEQUENCE</scope>
    <source>
        <strain evidence="7">CBS 6242</strain>
    </source>
</reference>
<dbReference type="Pfam" id="PF10350">
    <property type="entry name" value="DUF2428"/>
    <property type="match status" value="1"/>
</dbReference>
<feature type="domain" description="tRNA (32-2'-O)-methyltransferase regulator THADA-like C-terminal TPR repeats region" evidence="6">
    <location>
        <begin position="847"/>
        <end position="995"/>
    </location>
</feature>
<dbReference type="EMBL" id="JABELV010000016">
    <property type="protein sequence ID" value="KAG7567047.1"/>
    <property type="molecule type" value="Genomic_DNA"/>
</dbReference>
<evidence type="ECO:0000259" key="6">
    <source>
        <dbReference type="Pfam" id="PF25151"/>
    </source>
</evidence>
<dbReference type="GO" id="GO:0030488">
    <property type="term" value="P:tRNA methylation"/>
    <property type="evidence" value="ECO:0007669"/>
    <property type="project" value="TreeGrafter"/>
</dbReference>
<protein>
    <recommendedName>
        <fullName evidence="9">DUF2428 domain-containing protein</fullName>
    </recommendedName>
</protein>
<evidence type="ECO:0000256" key="2">
    <source>
        <dbReference type="ARBA" id="ARBA00022694"/>
    </source>
</evidence>
<keyword evidence="8" id="KW-1185">Reference proteome</keyword>
<comment type="caution">
    <text evidence="7">The sequence shown here is derived from an EMBL/GenBank/DDBJ whole genome shotgun (WGS) entry which is preliminary data.</text>
</comment>
<feature type="coiled-coil region" evidence="3">
    <location>
        <begin position="1315"/>
        <end position="1349"/>
    </location>
</feature>
<evidence type="ECO:0008006" key="9">
    <source>
        <dbReference type="Google" id="ProtNLM"/>
    </source>
</evidence>
<dbReference type="Proteomes" id="UP000812966">
    <property type="component" value="Unassembled WGS sequence"/>
</dbReference>
<sequence length="1383" mass="154221">MRRPAPDSRPFVEVIDGLLSTRPEHDKFSSNQLDTLAKSIKRQATEQVKNPGENPQGTLVFDPERVQILADGVYTAYNSADRQTVTKAGEVVQAIAAFCRAIDTDSAGRSQSNLLAESFLEKAVERDSFDKHDLHVLNYLLPFARSQTWPADLMEKMFVETWSNDSRFVAGRVLVSMFADQAYLLRAQEGKWGSSLKSAHAKREEIVADILLEKVANTDHNISLKPISQFIFPALFDSQPDLVSILLDRTSQELSKPTILTPAAAIHMWIKIAATARTSSLIPIQDLDERKLRMSMHHAIDDVRLACWTTLTASKAASDRVEIICLDRVKEWFESNMRVQNADFRGTFGAAFRKFVERLRLSASAAQKQIDKPLPKNRQGKAEEERAWQDEQQASRTYIAAVLEFLQHILDQVVTPALEFPSSTAHARVITALDMIQSLAVELQTPVEVKRKVVFPVVFTEERVDHLLACLGGNFSDLRARALEVLTLAPSPLPGYSSSTRKEGLLHSAYARLDGNRKSDAEAGSLVLQVLCREEEADSNARAVEYINILLDRLESSIQVAEKELALGMQKQPMHGTLLAIARIMLTSSWDHFKASANLEAISKRCIALVNRIWDLSKQILSSEGSNTADHEIARIYDMLEEDVQEEDQDTVHINLLSNCWRAIKESSNLIANIFVVTMTASGSNKHSYWTSADVRSTGNMYLGWLYHIRHRGTFSSIAPDFERFVNVTAAVVASAENNRTLRQEWLEVQLEVVAAGTTSTTRRSAAIPFCILALVHASVPLFSQAHQRLVQIAESQDIPDPAKVHALHTLRVIVLDTRQSKMLGEFFERTALIALACCKSSDWSVRNSALLLFAHLATRMFGKGLNSPGTVYDKRIGIVEWNSRYPLLLPSFKALLENATSSSTVDSSVILVLALLRHLESRHGSDGQLPVQAELRHLCVKLLASPELKVRQASAEAIASLTPKHNRYRTCLEMLGATRSNHNQWHGNLLVVLAILNLGIDVDTQKYEHLVQTSRTLGRGIETSPLIMATITAIIGQCGSESNSMVLEGETIHTITPKVSQQPGLSLWQNASSKIQAKTESMYSQRSITALHQALLPGGSPDERIEALRDTSAIKEAEEGSSELYRKLRTLYDVTGHVPLKEAILPALAARVDKHPTDETIADLNQLLAVHLNEEKSADSRFAACRALRNMDSCFAAGVIAPQVRIQSLLLVKCALSDDDADVRILASGIVSSMTASEYALCRDRAVHAWWKYMERFRNETCWQLEIFRHLHNSKLIDRTLETISHPDDDLFASEPPNLFIEPVTELAEAVQGYMAVRDQINLAAQENDNLKRTIDKLEDIEAQARQTSPLQPGRDEIKLLERYRKAIIFTLLQPDSNTDTS</sequence>
<organism evidence="7 8">
    <name type="scientific">Filobasidium floriforme</name>
    <dbReference type="NCBI Taxonomy" id="5210"/>
    <lineage>
        <taxon>Eukaryota</taxon>
        <taxon>Fungi</taxon>
        <taxon>Dikarya</taxon>
        <taxon>Basidiomycota</taxon>
        <taxon>Agaricomycotina</taxon>
        <taxon>Tremellomycetes</taxon>
        <taxon>Filobasidiales</taxon>
        <taxon>Filobasidiaceae</taxon>
        <taxon>Filobasidium</taxon>
    </lineage>
</organism>
<dbReference type="InterPro" id="IPR056842">
    <property type="entry name" value="THADA-like_TPR_C"/>
</dbReference>
<evidence type="ECO:0000259" key="5">
    <source>
        <dbReference type="Pfam" id="PF25150"/>
    </source>
</evidence>
<dbReference type="InterPro" id="IPR051954">
    <property type="entry name" value="tRNA_methyltransferase_THADA"/>
</dbReference>
<dbReference type="Pfam" id="PF25150">
    <property type="entry name" value="TPR_Trm732"/>
    <property type="match status" value="1"/>
</dbReference>
<dbReference type="InterPro" id="IPR056843">
    <property type="entry name" value="THADA-like_TPR"/>
</dbReference>
<gene>
    <name evidence="7" type="ORF">FFLO_01173</name>
</gene>